<keyword evidence="1 4" id="KW-0808">Transferase</keyword>
<protein>
    <submittedName>
        <fullName evidence="4">GCN5-related protein N-acetyltransferase</fullName>
    </submittedName>
</protein>
<sequence>MRPEGADVARRIAAAGHGAARARLRLAADAPGSRVRHGDGWLAVVTGVDSNSDNGVVSEGGLRPDAAVVADLATWFRAAGVPASWLAARPDPVLTEALVAAGAVPERTGHWAGRELAGAVPDGDVGAVAEIRRVTTTAELTAWLDVAEACGWVENPDDRAAVARLSQGIGLGHPDLASWVAWAGSDPVAMATTFHASAAALELVDVAVLEAQRRRGIGRAVVAHAEAEGRRRGAGLVVTAPSPEGWELFRACGFVSVPVEPDVAFYLP</sequence>
<dbReference type="Proteomes" id="UP000007962">
    <property type="component" value="Chromosome"/>
</dbReference>
<dbReference type="Gene3D" id="3.40.630.30">
    <property type="match status" value="1"/>
</dbReference>
<reference evidence="4 5" key="1">
    <citation type="journal article" date="2009" name="Stand. Genomic Sci.">
        <title>Complete genome sequence of Beutenbergia cavernae type strain (HKI 0122).</title>
        <authorList>
            <person name="Land M."/>
            <person name="Pukall R."/>
            <person name="Abt B."/>
            <person name="Goker M."/>
            <person name="Rohde M."/>
            <person name="Glavina Del Rio T."/>
            <person name="Tice H."/>
            <person name="Copeland A."/>
            <person name="Cheng J.F."/>
            <person name="Lucas S."/>
            <person name="Chen F."/>
            <person name="Nolan M."/>
            <person name="Bruce D."/>
            <person name="Goodwin L."/>
            <person name="Pitluck S."/>
            <person name="Ivanova N."/>
            <person name="Mavromatis K."/>
            <person name="Ovchinnikova G."/>
            <person name="Pati A."/>
            <person name="Chen A."/>
            <person name="Palaniappan K."/>
            <person name="Hauser L."/>
            <person name="Chang Y.J."/>
            <person name="Jefferies C.C."/>
            <person name="Saunders E."/>
            <person name="Brettin T."/>
            <person name="Detter J.C."/>
            <person name="Han C."/>
            <person name="Chain P."/>
            <person name="Bristow J."/>
            <person name="Eisen J.A."/>
            <person name="Markowitz V."/>
            <person name="Hugenholtz P."/>
            <person name="Kyrpides N.C."/>
            <person name="Klenk H.P."/>
            <person name="Lapidus A."/>
        </authorList>
    </citation>
    <scope>NUCLEOTIDE SEQUENCE [LARGE SCALE GENOMIC DNA]</scope>
    <source>
        <strain evidence="5">ATCC BAA-8 / DSM 12333 / NBRC 16432</strain>
    </source>
</reference>
<gene>
    <name evidence="4" type="ordered locus">Bcav_3786</name>
</gene>
<dbReference type="GO" id="GO:0016747">
    <property type="term" value="F:acyltransferase activity, transferring groups other than amino-acyl groups"/>
    <property type="evidence" value="ECO:0007669"/>
    <property type="project" value="InterPro"/>
</dbReference>
<feature type="domain" description="N-acetyltransferase" evidence="3">
    <location>
        <begin position="129"/>
        <end position="268"/>
    </location>
</feature>
<keyword evidence="5" id="KW-1185">Reference proteome</keyword>
<evidence type="ECO:0000256" key="2">
    <source>
        <dbReference type="ARBA" id="ARBA00023315"/>
    </source>
</evidence>
<dbReference type="InterPro" id="IPR000182">
    <property type="entry name" value="GNAT_dom"/>
</dbReference>
<dbReference type="SUPFAM" id="SSF55729">
    <property type="entry name" value="Acyl-CoA N-acyltransferases (Nat)"/>
    <property type="match status" value="1"/>
</dbReference>
<dbReference type="AlphaFoldDB" id="C5C4A4"/>
<dbReference type="InterPro" id="IPR050832">
    <property type="entry name" value="Bact_Acetyltransf"/>
</dbReference>
<evidence type="ECO:0000259" key="3">
    <source>
        <dbReference type="PROSITE" id="PS51186"/>
    </source>
</evidence>
<keyword evidence="2" id="KW-0012">Acyltransferase</keyword>
<dbReference type="STRING" id="471853.Bcav_3786"/>
<dbReference type="EMBL" id="CP001618">
    <property type="protein sequence ID" value="ACQ82028.1"/>
    <property type="molecule type" value="Genomic_DNA"/>
</dbReference>
<dbReference type="RefSeq" id="WP_015884265.1">
    <property type="nucleotide sequence ID" value="NC_012669.1"/>
</dbReference>
<evidence type="ECO:0000313" key="5">
    <source>
        <dbReference type="Proteomes" id="UP000007962"/>
    </source>
</evidence>
<dbReference type="eggNOG" id="COG0454">
    <property type="taxonomic scope" value="Bacteria"/>
</dbReference>
<accession>C5C4A4</accession>
<proteinExistence type="predicted"/>
<dbReference type="KEGG" id="bcv:Bcav_3786"/>
<dbReference type="Pfam" id="PF00583">
    <property type="entry name" value="Acetyltransf_1"/>
    <property type="match status" value="1"/>
</dbReference>
<dbReference type="CDD" id="cd04301">
    <property type="entry name" value="NAT_SF"/>
    <property type="match status" value="1"/>
</dbReference>
<evidence type="ECO:0000256" key="1">
    <source>
        <dbReference type="ARBA" id="ARBA00022679"/>
    </source>
</evidence>
<evidence type="ECO:0000313" key="4">
    <source>
        <dbReference type="EMBL" id="ACQ82028.1"/>
    </source>
</evidence>
<name>C5C4A4_BEUC1</name>
<dbReference type="PANTHER" id="PTHR43877">
    <property type="entry name" value="AMINOALKYLPHOSPHONATE N-ACETYLTRANSFERASE-RELATED-RELATED"/>
    <property type="match status" value="1"/>
</dbReference>
<dbReference type="PROSITE" id="PS51186">
    <property type="entry name" value="GNAT"/>
    <property type="match status" value="1"/>
</dbReference>
<dbReference type="HOGENOM" id="CLU_1036925_0_0_11"/>
<organism evidence="4 5">
    <name type="scientific">Beutenbergia cavernae (strain ATCC BAA-8 / DSM 12333 / CCUG 43141 / JCM 11478 / NBRC 16432 / NCIMB 13614 / HKI 0122)</name>
    <dbReference type="NCBI Taxonomy" id="471853"/>
    <lineage>
        <taxon>Bacteria</taxon>
        <taxon>Bacillati</taxon>
        <taxon>Actinomycetota</taxon>
        <taxon>Actinomycetes</taxon>
        <taxon>Micrococcales</taxon>
        <taxon>Beutenbergiaceae</taxon>
        <taxon>Beutenbergia</taxon>
    </lineage>
</organism>
<dbReference type="InterPro" id="IPR016181">
    <property type="entry name" value="Acyl_CoA_acyltransferase"/>
</dbReference>